<dbReference type="PROSITE" id="PS00726">
    <property type="entry name" value="AP_NUCLEASE_F1_1"/>
    <property type="match status" value="1"/>
</dbReference>
<dbReference type="InterPro" id="IPR036691">
    <property type="entry name" value="Endo/exonu/phosph_ase_sf"/>
</dbReference>
<dbReference type="CDD" id="cd10281">
    <property type="entry name" value="Nape_like_AP-endo"/>
    <property type="match status" value="1"/>
</dbReference>
<dbReference type="InterPro" id="IPR020847">
    <property type="entry name" value="AP_endonuclease_F1_BS"/>
</dbReference>
<evidence type="ECO:0000259" key="6">
    <source>
        <dbReference type="Pfam" id="PF03372"/>
    </source>
</evidence>
<evidence type="ECO:0000256" key="1">
    <source>
        <dbReference type="ARBA" id="ARBA00001946"/>
    </source>
</evidence>
<dbReference type="Pfam" id="PF03372">
    <property type="entry name" value="Exo_endo_phos"/>
    <property type="match status" value="1"/>
</dbReference>
<proteinExistence type="inferred from homology"/>
<dbReference type="Proteomes" id="UP001239019">
    <property type="component" value="Unassembled WGS sequence"/>
</dbReference>
<evidence type="ECO:0000313" key="8">
    <source>
        <dbReference type="Proteomes" id="UP001239019"/>
    </source>
</evidence>
<evidence type="ECO:0000256" key="5">
    <source>
        <dbReference type="ARBA" id="ARBA00022842"/>
    </source>
</evidence>
<accession>A0ABU0W9J3</accession>
<gene>
    <name evidence="7" type="ORF">RBH19_09470</name>
</gene>
<feature type="domain" description="Endonuclease/exonuclease/phosphatase" evidence="6">
    <location>
        <begin position="4"/>
        <end position="248"/>
    </location>
</feature>
<dbReference type="SUPFAM" id="SSF56219">
    <property type="entry name" value="DNase I-like"/>
    <property type="match status" value="1"/>
</dbReference>
<dbReference type="PANTHER" id="PTHR43250">
    <property type="entry name" value="EXODEOXYRIBONUCLEASE III"/>
    <property type="match status" value="1"/>
</dbReference>
<comment type="cofactor">
    <cofactor evidence="1">
        <name>Mg(2+)</name>
        <dbReference type="ChEBI" id="CHEBI:18420"/>
    </cofactor>
</comment>
<dbReference type="InterPro" id="IPR005135">
    <property type="entry name" value="Endo/exonuclease/phosphatase"/>
</dbReference>
<evidence type="ECO:0000256" key="4">
    <source>
        <dbReference type="ARBA" id="ARBA00022801"/>
    </source>
</evidence>
<evidence type="ECO:0000256" key="2">
    <source>
        <dbReference type="ARBA" id="ARBA00007092"/>
    </source>
</evidence>
<comment type="similarity">
    <text evidence="2">Belongs to the DNA repair enzymes AP/ExoA family.</text>
</comment>
<name>A0ABU0W9J3_9GAMM</name>
<evidence type="ECO:0000313" key="7">
    <source>
        <dbReference type="EMBL" id="MDQ2070105.1"/>
    </source>
</evidence>
<dbReference type="InterPro" id="IPR037493">
    <property type="entry name" value="ExoIII-like"/>
</dbReference>
<dbReference type="InterPro" id="IPR004808">
    <property type="entry name" value="AP_endonuc_1"/>
</dbReference>
<reference evidence="7 8" key="1">
    <citation type="submission" date="2023-08" db="EMBL/GenBank/DDBJ databases">
        <title>Whole-genome sequencing of halo(alkali)philic microorganisms from hypersaline lakes.</title>
        <authorList>
            <person name="Sorokin D.Y."/>
            <person name="Abbas B."/>
            <person name="Merkel A.Y."/>
        </authorList>
    </citation>
    <scope>NUCLEOTIDE SEQUENCE [LARGE SCALE GENOMIC DNA]</scope>
    <source>
        <strain evidence="7 8">AB-CW4</strain>
    </source>
</reference>
<evidence type="ECO:0000256" key="3">
    <source>
        <dbReference type="ARBA" id="ARBA00022723"/>
    </source>
</evidence>
<organism evidence="7 8">
    <name type="scientific">Natronospira bacteriovora</name>
    <dbReference type="NCBI Taxonomy" id="3069753"/>
    <lineage>
        <taxon>Bacteria</taxon>
        <taxon>Pseudomonadati</taxon>
        <taxon>Pseudomonadota</taxon>
        <taxon>Gammaproteobacteria</taxon>
        <taxon>Natronospirales</taxon>
        <taxon>Natronospiraceae</taxon>
        <taxon>Natronospira</taxon>
    </lineage>
</organism>
<sequence>MKIVSFNANGIRAAARKGFFDWMERVQPDIVCVQELKAQVHQLEGEPFQPPGYHAYFHDAEKKGYSGVAIYSREKPDKVQIGLGEGFEDVDAEGRYIEATFGKLSVASIYVQSGSAKEERQQVKFDFMDRFMPLLKKMRKRKREYIICGDWNIAHTTRDIKNWKGNLKNSGFLPEEREWLDELFGPAGWVDGFRVVNQEDEQYTWWSQRGRAREKNVGWRIDYHVVTPPVAELIKDAEIYTAENFSDHAPLILEYDPDIRDLTRN</sequence>
<dbReference type="NCBIfam" id="TIGR00633">
    <property type="entry name" value="xth"/>
    <property type="match status" value="1"/>
</dbReference>
<dbReference type="RefSeq" id="WP_306728601.1">
    <property type="nucleotide sequence ID" value="NZ_JAVDDT010000005.1"/>
</dbReference>
<keyword evidence="8" id="KW-1185">Reference proteome</keyword>
<comment type="caution">
    <text evidence="7">The sequence shown here is derived from an EMBL/GenBank/DDBJ whole genome shotgun (WGS) entry which is preliminary data.</text>
</comment>
<keyword evidence="4" id="KW-0378">Hydrolase</keyword>
<dbReference type="PROSITE" id="PS51435">
    <property type="entry name" value="AP_NUCLEASE_F1_4"/>
    <property type="match status" value="1"/>
</dbReference>
<dbReference type="PANTHER" id="PTHR43250:SF2">
    <property type="entry name" value="EXODEOXYRIBONUCLEASE III"/>
    <property type="match status" value="1"/>
</dbReference>
<keyword evidence="3" id="KW-0479">Metal-binding</keyword>
<keyword evidence="5" id="KW-0460">Magnesium</keyword>
<protein>
    <submittedName>
        <fullName evidence="7">Exodeoxyribonuclease III</fullName>
    </submittedName>
</protein>
<dbReference type="NCBIfam" id="TIGR00195">
    <property type="entry name" value="exoDNase_III"/>
    <property type="match status" value="1"/>
</dbReference>
<dbReference type="EMBL" id="JAVDDT010000005">
    <property type="protein sequence ID" value="MDQ2070105.1"/>
    <property type="molecule type" value="Genomic_DNA"/>
</dbReference>
<dbReference type="Gene3D" id="3.60.10.10">
    <property type="entry name" value="Endonuclease/exonuclease/phosphatase"/>
    <property type="match status" value="1"/>
</dbReference>